<dbReference type="CDD" id="cd03809">
    <property type="entry name" value="GT4_MtfB-like"/>
    <property type="match status" value="1"/>
</dbReference>
<organism evidence="4 5">
    <name type="scientific">Burkholderia contaminans</name>
    <dbReference type="NCBI Taxonomy" id="488447"/>
    <lineage>
        <taxon>Bacteria</taxon>
        <taxon>Pseudomonadati</taxon>
        <taxon>Pseudomonadota</taxon>
        <taxon>Betaproteobacteria</taxon>
        <taxon>Burkholderiales</taxon>
        <taxon>Burkholderiaceae</taxon>
        <taxon>Burkholderia</taxon>
        <taxon>Burkholderia cepacia complex</taxon>
    </lineage>
</organism>
<accession>A0A6P2Y811</accession>
<gene>
    <name evidence="4" type="ORF">BCO71171_02817</name>
</gene>
<dbReference type="AlphaFoldDB" id="A0A6P2Y811"/>
<evidence type="ECO:0000256" key="1">
    <source>
        <dbReference type="ARBA" id="ARBA00022679"/>
    </source>
</evidence>
<dbReference type="InterPro" id="IPR028098">
    <property type="entry name" value="Glyco_trans_4-like_N"/>
</dbReference>
<evidence type="ECO:0000259" key="2">
    <source>
        <dbReference type="Pfam" id="PF00534"/>
    </source>
</evidence>
<protein>
    <submittedName>
        <fullName evidence="4">Group 1 family glycosyl transferase</fullName>
    </submittedName>
</protein>
<proteinExistence type="predicted"/>
<evidence type="ECO:0000313" key="4">
    <source>
        <dbReference type="EMBL" id="VWD15669.1"/>
    </source>
</evidence>
<dbReference type="InterPro" id="IPR001296">
    <property type="entry name" value="Glyco_trans_1"/>
</dbReference>
<dbReference type="Pfam" id="PF13439">
    <property type="entry name" value="Glyco_transf_4"/>
    <property type="match status" value="1"/>
</dbReference>
<feature type="domain" description="Glycosyltransferase subfamily 4-like N-terminal" evidence="3">
    <location>
        <begin position="20"/>
        <end position="179"/>
    </location>
</feature>
<dbReference type="GO" id="GO:0009103">
    <property type="term" value="P:lipopolysaccharide biosynthetic process"/>
    <property type="evidence" value="ECO:0007669"/>
    <property type="project" value="TreeGrafter"/>
</dbReference>
<evidence type="ECO:0000313" key="5">
    <source>
        <dbReference type="Proteomes" id="UP000494182"/>
    </source>
</evidence>
<dbReference type="FunFam" id="3.40.50.2000:FF:000119">
    <property type="entry name" value="Glycosyl transferase group 1"/>
    <property type="match status" value="1"/>
</dbReference>
<dbReference type="Proteomes" id="UP000494182">
    <property type="component" value="Unassembled WGS sequence"/>
</dbReference>
<feature type="domain" description="Glycosyl transferase family 1" evidence="2">
    <location>
        <begin position="202"/>
        <end position="350"/>
    </location>
</feature>
<keyword evidence="1 4" id="KW-0808">Transferase</keyword>
<dbReference type="Pfam" id="PF00534">
    <property type="entry name" value="Glycos_transf_1"/>
    <property type="match status" value="1"/>
</dbReference>
<sequence>MKVGFGTTALARSSAHGGVDGIGSYTRELGRALLARGGIGLVPAGFGAVVGNDVFPGARPPVNLGRHEVATVLGAVTPWTSIDERALRAESVDVFHATDHLIPKLSSAPVIATLMDAIPLSHPEWTTIRLAALRRWLLRRSGTWADHVITISDYSKREIVEHFGIAPERISVVPLGVHPRFFERIDQAERAEVLKRLGLPAQFFLCVGTLQPRKNLERVLDAHAGLPADLRRAIPLVIVGRAGWGCEQLVARLGAGGDGNVRWLQYLPDHDVRALMQSASALVFASLCEGFGLPVVEAFASGLPVVASSTTSVPEVAGDAAILVDPSRTDEIADGMRMIVEQEGKADMLRGAGLARARELNWSACAEKTVAVYEAVLRGTRYS</sequence>
<reference evidence="4 5" key="1">
    <citation type="submission" date="2019-09" db="EMBL/GenBank/DDBJ databases">
        <authorList>
            <person name="Depoorter E."/>
        </authorList>
    </citation>
    <scope>NUCLEOTIDE SEQUENCE [LARGE SCALE GENOMIC DNA]</scope>
    <source>
        <strain evidence="4">R-71171</strain>
    </source>
</reference>
<dbReference type="RefSeq" id="WP_089424673.1">
    <property type="nucleotide sequence ID" value="NZ_CABVQT010000006.1"/>
</dbReference>
<dbReference type="PANTHER" id="PTHR46401">
    <property type="entry name" value="GLYCOSYLTRANSFERASE WBBK-RELATED"/>
    <property type="match status" value="1"/>
</dbReference>
<dbReference type="PANTHER" id="PTHR46401:SF2">
    <property type="entry name" value="GLYCOSYLTRANSFERASE WBBK-RELATED"/>
    <property type="match status" value="1"/>
</dbReference>
<dbReference type="SUPFAM" id="SSF53756">
    <property type="entry name" value="UDP-Glycosyltransferase/glycogen phosphorylase"/>
    <property type="match status" value="1"/>
</dbReference>
<dbReference type="Gene3D" id="3.40.50.2000">
    <property type="entry name" value="Glycogen Phosphorylase B"/>
    <property type="match status" value="2"/>
</dbReference>
<dbReference type="GO" id="GO:0016757">
    <property type="term" value="F:glycosyltransferase activity"/>
    <property type="evidence" value="ECO:0007669"/>
    <property type="project" value="InterPro"/>
</dbReference>
<dbReference type="EMBL" id="CABVQT010000006">
    <property type="protein sequence ID" value="VWD15669.1"/>
    <property type="molecule type" value="Genomic_DNA"/>
</dbReference>
<name>A0A6P2Y811_9BURK</name>
<evidence type="ECO:0000259" key="3">
    <source>
        <dbReference type="Pfam" id="PF13439"/>
    </source>
</evidence>